<protein>
    <submittedName>
        <fullName evidence="11">Molybdopterin oxidoreductase</fullName>
    </submittedName>
</protein>
<dbReference type="OrthoDB" id="9805142at2"/>
<dbReference type="GO" id="GO:0043546">
    <property type="term" value="F:molybdopterin cofactor binding"/>
    <property type="evidence" value="ECO:0007669"/>
    <property type="project" value="InterPro"/>
</dbReference>
<accession>A0A1H9TXZ6</accession>
<dbReference type="GO" id="GO:0051539">
    <property type="term" value="F:4 iron, 4 sulfur cluster binding"/>
    <property type="evidence" value="ECO:0007669"/>
    <property type="project" value="UniProtKB-KW"/>
</dbReference>
<reference evidence="12" key="1">
    <citation type="submission" date="2016-10" db="EMBL/GenBank/DDBJ databases">
        <authorList>
            <person name="Varghese N."/>
            <person name="Submissions S."/>
        </authorList>
    </citation>
    <scope>NUCLEOTIDE SEQUENCE [LARGE SCALE GENOMIC DNA]</scope>
    <source>
        <strain evidence="12">S9</strain>
    </source>
</reference>
<organism evidence="11 12">
    <name type="scientific">Salipaludibacillus aurantiacus</name>
    <dbReference type="NCBI Taxonomy" id="1601833"/>
    <lineage>
        <taxon>Bacteria</taxon>
        <taxon>Bacillati</taxon>
        <taxon>Bacillota</taxon>
        <taxon>Bacilli</taxon>
        <taxon>Bacillales</taxon>
        <taxon>Bacillaceae</taxon>
    </lineage>
</organism>
<dbReference type="Pfam" id="PF00384">
    <property type="entry name" value="Molybdopterin"/>
    <property type="match status" value="1"/>
</dbReference>
<dbReference type="Proteomes" id="UP000198571">
    <property type="component" value="Unassembled WGS sequence"/>
</dbReference>
<dbReference type="EMBL" id="FOGT01000006">
    <property type="protein sequence ID" value="SES02260.1"/>
    <property type="molecule type" value="Genomic_DNA"/>
</dbReference>
<evidence type="ECO:0000313" key="12">
    <source>
        <dbReference type="Proteomes" id="UP000198571"/>
    </source>
</evidence>
<name>A0A1H9TXZ6_9BACI</name>
<dbReference type="PANTHER" id="PTHR43742">
    <property type="entry name" value="TRIMETHYLAMINE-N-OXIDE REDUCTASE"/>
    <property type="match status" value="1"/>
</dbReference>
<dbReference type="Pfam" id="PF01568">
    <property type="entry name" value="Molydop_binding"/>
    <property type="match status" value="1"/>
</dbReference>
<evidence type="ECO:0000256" key="8">
    <source>
        <dbReference type="ARBA" id="ARBA00023004"/>
    </source>
</evidence>
<evidence type="ECO:0000256" key="3">
    <source>
        <dbReference type="ARBA" id="ARBA00022485"/>
    </source>
</evidence>
<keyword evidence="7" id="KW-0560">Oxidoreductase</keyword>
<dbReference type="Gene3D" id="3.40.228.10">
    <property type="entry name" value="Dimethylsulfoxide Reductase, domain 2"/>
    <property type="match status" value="1"/>
</dbReference>
<keyword evidence="3" id="KW-0004">4Fe-4S</keyword>
<evidence type="ECO:0000259" key="10">
    <source>
        <dbReference type="PROSITE" id="PS51669"/>
    </source>
</evidence>
<proteinExistence type="inferred from homology"/>
<dbReference type="SMART" id="SM00926">
    <property type="entry name" value="Molybdop_Fe4S4"/>
    <property type="match status" value="1"/>
</dbReference>
<dbReference type="PANTHER" id="PTHR43742:SF9">
    <property type="entry name" value="TETRATHIONATE REDUCTASE SUBUNIT A"/>
    <property type="match status" value="1"/>
</dbReference>
<dbReference type="PROSITE" id="PS51669">
    <property type="entry name" value="4FE4S_MOW_BIS_MGD"/>
    <property type="match status" value="1"/>
</dbReference>
<evidence type="ECO:0000256" key="9">
    <source>
        <dbReference type="ARBA" id="ARBA00023014"/>
    </source>
</evidence>
<dbReference type="PROSITE" id="PS51318">
    <property type="entry name" value="TAT"/>
    <property type="match status" value="1"/>
</dbReference>
<dbReference type="InterPro" id="IPR009010">
    <property type="entry name" value="Asp_de-COase-like_dom_sf"/>
</dbReference>
<dbReference type="InterPro" id="IPR006656">
    <property type="entry name" value="Mopterin_OxRdtase"/>
</dbReference>
<evidence type="ECO:0000256" key="4">
    <source>
        <dbReference type="ARBA" id="ARBA00022505"/>
    </source>
</evidence>
<dbReference type="GO" id="GO:0016491">
    <property type="term" value="F:oxidoreductase activity"/>
    <property type="evidence" value="ECO:0007669"/>
    <property type="project" value="UniProtKB-KW"/>
</dbReference>
<dbReference type="Gene3D" id="3.40.50.740">
    <property type="match status" value="2"/>
</dbReference>
<dbReference type="Gene3D" id="2.40.40.20">
    <property type="match status" value="1"/>
</dbReference>
<keyword evidence="5" id="KW-0479">Metal-binding</keyword>
<dbReference type="Gene3D" id="2.20.25.90">
    <property type="entry name" value="ADC-like domains"/>
    <property type="match status" value="1"/>
</dbReference>
<evidence type="ECO:0000256" key="7">
    <source>
        <dbReference type="ARBA" id="ARBA00023002"/>
    </source>
</evidence>
<feature type="domain" description="4Fe-4S Mo/W bis-MGD-type" evidence="10">
    <location>
        <begin position="63"/>
        <end position="158"/>
    </location>
</feature>
<dbReference type="SUPFAM" id="SSF50692">
    <property type="entry name" value="ADC-like"/>
    <property type="match status" value="1"/>
</dbReference>
<keyword evidence="9" id="KW-0411">Iron-sulfur</keyword>
<evidence type="ECO:0000256" key="5">
    <source>
        <dbReference type="ARBA" id="ARBA00022723"/>
    </source>
</evidence>
<comment type="similarity">
    <text evidence="2">Belongs to the prokaryotic molybdopterin-containing oxidoreductase family.</text>
</comment>
<evidence type="ECO:0000256" key="2">
    <source>
        <dbReference type="ARBA" id="ARBA00010312"/>
    </source>
</evidence>
<keyword evidence="8" id="KW-0408">Iron</keyword>
<keyword evidence="4" id="KW-0500">Molybdenum</keyword>
<evidence type="ECO:0000256" key="1">
    <source>
        <dbReference type="ARBA" id="ARBA00001942"/>
    </source>
</evidence>
<dbReference type="GO" id="GO:0046872">
    <property type="term" value="F:metal ion binding"/>
    <property type="evidence" value="ECO:0007669"/>
    <property type="project" value="UniProtKB-KW"/>
</dbReference>
<keyword evidence="6" id="KW-0732">Signal</keyword>
<dbReference type="InterPro" id="IPR006311">
    <property type="entry name" value="TAT_signal"/>
</dbReference>
<dbReference type="InterPro" id="IPR006657">
    <property type="entry name" value="MoPterin_dinucl-bd_dom"/>
</dbReference>
<dbReference type="RefSeq" id="WP_093050864.1">
    <property type="nucleotide sequence ID" value="NZ_FOGT01000006.1"/>
</dbReference>
<dbReference type="InterPro" id="IPR006963">
    <property type="entry name" value="Mopterin_OxRdtase_4Fe-4S_dom"/>
</dbReference>
<dbReference type="InterPro" id="IPR050612">
    <property type="entry name" value="Prok_Mopterin_Oxidored"/>
</dbReference>
<dbReference type="AlphaFoldDB" id="A0A1H9TXZ6"/>
<evidence type="ECO:0000256" key="6">
    <source>
        <dbReference type="ARBA" id="ARBA00022729"/>
    </source>
</evidence>
<keyword evidence="12" id="KW-1185">Reference proteome</keyword>
<gene>
    <name evidence="11" type="ORF">SAMN05518684_106174</name>
</gene>
<dbReference type="STRING" id="1601833.SAMN05518684_106174"/>
<comment type="cofactor">
    <cofactor evidence="1">
        <name>Mo-bis(molybdopterin guanine dinucleotide)</name>
        <dbReference type="ChEBI" id="CHEBI:60539"/>
    </cofactor>
</comment>
<dbReference type="SUPFAM" id="SSF53706">
    <property type="entry name" value="Formate dehydrogenase/DMSO reductase, domains 1-3"/>
    <property type="match status" value="1"/>
</dbReference>
<sequence length="1040" mass="115356">MSKKSVFDKKVNRRSFVKGAGILSAIAVASPFFGSPVRQITGGNVWADTEHGIGTQTEDYTAENVIYTTCEQCNTHCTIKAYVKEGRIEGGCTSLVRKIAGNPYSPLTMKPMGQIDYTKPAAAAALGGGSVAVAGRGLRGGRTCLKGQAGIQTAYDAYRLKKPMKRVGPRGSGKWKTISWEQAYKEIVEGSGDLGTPGLKDLIAYEEEEKVMGDWEKVKDGDMSQDEFDKKYKDVLIDTKHPDFGPKVNQVACLGGDRRHFTNTRIWSQGFGSVNFDDHGGICGVSSVIGNVRSFEHGKRRTYTDIDHIDYMMAFGTNPVVANKGPTWMAPQITNAIERGMKMAVVDSRMSKTAEKAHHWIPVIPGTDGAFALAMGRWIIENERYDRRYLVNPNKEAAEKDGEPTWSDATHLVNLSEPSKQKLRASDIDMGGEEEYIVFKNGKPHVSTDVEEADLEVDTVINGIEVKSTFTLYKEEVLKHTLEEYSDITGIDVSLIEEAADEFTSYGKKAAAFGYRGNAMHTNGYYSVRAMNILNHLIGNYDWKGGSISSGANYGPFDGVYDLDTVPDARAPWGIPITRKQSNYEQSTLFERDGGYPALRPWFSATGNSSHELIPSAADEYPYGLKALFVYRINPILSFPNGHVYRDILKDEKKIPLLVTLDISVSEGAELSDYVLPDLTYLERFGQETIYPNQLHKLSSMMQPVTRVVPEAKAVEDVFIDMAKMLGLPGVGENAFTDGSSLNSYEEYYIKMAANIAYEDEPVPDADNEEQQIFINAREKALGEFFDLDRLKGAVKDDEWAKVVYVLNRGGRFEEPGSEYVNEGRHVKYQYGGQANFYDEVTARNKHSFSGEFYSGIPVYEEIKEYDESKYDRDLPLVMTNWKAKHIGTHRAISNAWLREVREDNPIWINGKDAKARGLKNGDKVKITGSDYEAEGRVLVTEGIRPGVVGSSYNFGHTAYASEPIKIDGKWTGAASEYGHTSYEFSKPKKESGLYAKGRDTGFSANNLLSIDPILKNNGLFDPIGGSAAQLYAKVEVKKA</sequence>
<evidence type="ECO:0000313" key="11">
    <source>
        <dbReference type="EMBL" id="SES02260.1"/>
    </source>
</evidence>